<comment type="caution">
    <text evidence="1">The sequence shown here is derived from an EMBL/GenBank/DDBJ whole genome shotgun (WGS) entry which is preliminary data.</text>
</comment>
<dbReference type="EMBL" id="BSOH01000021">
    <property type="protein sequence ID" value="GLR18611.1"/>
    <property type="molecule type" value="Genomic_DNA"/>
</dbReference>
<keyword evidence="2" id="KW-1185">Reference proteome</keyword>
<accession>A0AA37WE73</accession>
<sequence length="233" mass="26631">MLSDHELFKYTHVYVQFFNKQNEEGTWNLIKIPFMRHLIFTLLLVLPFTAQSQFQYITNDYVELGAFVGTNNYQLIERELMSGKSSRGYGGLENQGLFMRYGKGLASFAHLNLGISYSKREEILVENVVIVDNQIKIDNAEKLDLKSITVELGPRFRMIGNEILELSLGLGGIGRLTKNSNYSPKAGYYARALVGLNLTRRLQMNGSYAFETTAGRDRYQSFPVSFAIQYKVY</sequence>
<organism evidence="1 2">
    <name type="scientific">Portibacter lacus</name>
    <dbReference type="NCBI Taxonomy" id="1099794"/>
    <lineage>
        <taxon>Bacteria</taxon>
        <taxon>Pseudomonadati</taxon>
        <taxon>Bacteroidota</taxon>
        <taxon>Saprospiria</taxon>
        <taxon>Saprospirales</taxon>
        <taxon>Haliscomenobacteraceae</taxon>
        <taxon>Portibacter</taxon>
    </lineage>
</organism>
<name>A0AA37WE73_9BACT</name>
<proteinExistence type="predicted"/>
<gene>
    <name evidence="1" type="ORF">GCM10007940_32270</name>
</gene>
<evidence type="ECO:0008006" key="3">
    <source>
        <dbReference type="Google" id="ProtNLM"/>
    </source>
</evidence>
<protein>
    <recommendedName>
        <fullName evidence="3">Outer membrane protein beta-barrel domain-containing protein</fullName>
    </recommendedName>
</protein>
<reference evidence="1" key="1">
    <citation type="journal article" date="2014" name="Int. J. Syst. Evol. Microbiol.">
        <title>Complete genome sequence of Corynebacterium casei LMG S-19264T (=DSM 44701T), isolated from a smear-ripened cheese.</title>
        <authorList>
            <consortium name="US DOE Joint Genome Institute (JGI-PGF)"/>
            <person name="Walter F."/>
            <person name="Albersmeier A."/>
            <person name="Kalinowski J."/>
            <person name="Ruckert C."/>
        </authorList>
    </citation>
    <scope>NUCLEOTIDE SEQUENCE</scope>
    <source>
        <strain evidence="1">NBRC 108769</strain>
    </source>
</reference>
<evidence type="ECO:0000313" key="2">
    <source>
        <dbReference type="Proteomes" id="UP001156666"/>
    </source>
</evidence>
<reference evidence="1" key="2">
    <citation type="submission" date="2023-01" db="EMBL/GenBank/DDBJ databases">
        <title>Draft genome sequence of Portibacter lacus strain NBRC 108769.</title>
        <authorList>
            <person name="Sun Q."/>
            <person name="Mori K."/>
        </authorList>
    </citation>
    <scope>NUCLEOTIDE SEQUENCE</scope>
    <source>
        <strain evidence="1">NBRC 108769</strain>
    </source>
</reference>
<dbReference type="Proteomes" id="UP001156666">
    <property type="component" value="Unassembled WGS sequence"/>
</dbReference>
<evidence type="ECO:0000313" key="1">
    <source>
        <dbReference type="EMBL" id="GLR18611.1"/>
    </source>
</evidence>
<dbReference type="AlphaFoldDB" id="A0AA37WE73"/>